<evidence type="ECO:0000313" key="6">
    <source>
        <dbReference type="EMBL" id="BAL97877.1"/>
    </source>
</evidence>
<comment type="similarity">
    <text evidence="5">Belongs to the EutC family.</text>
</comment>
<keyword evidence="7" id="KW-1185">Reference proteome</keyword>
<evidence type="ECO:0000256" key="2">
    <source>
        <dbReference type="ARBA" id="ARBA00023239"/>
    </source>
</evidence>
<dbReference type="NCBIfam" id="NF003971">
    <property type="entry name" value="PRK05465.1"/>
    <property type="match status" value="1"/>
</dbReference>
<dbReference type="RefSeq" id="WP_014430725.1">
    <property type="nucleotide sequence ID" value="NC_017075.1"/>
</dbReference>
<evidence type="ECO:0000256" key="5">
    <source>
        <dbReference type="HAMAP-Rule" id="MF_00601"/>
    </source>
</evidence>
<comment type="pathway">
    <text evidence="5">Amine and polyamine degradation; ethanolamine degradation.</text>
</comment>
<evidence type="ECO:0000256" key="3">
    <source>
        <dbReference type="ARBA" id="ARBA00023285"/>
    </source>
</evidence>
<dbReference type="PATRIC" id="fig|983917.3.peg.4430"/>
<dbReference type="KEGG" id="rge:RGE_45420"/>
<reference evidence="6 7" key="1">
    <citation type="journal article" date="2012" name="J. Bacteriol.">
        <title>Complete genome sequence of phototrophic betaproteobacterium Rubrivivax gelatinosus IL144.</title>
        <authorList>
            <person name="Nagashima S."/>
            <person name="Kamimura A."/>
            <person name="Shimizu T."/>
            <person name="Nakamura-isaki S."/>
            <person name="Aono E."/>
            <person name="Sakamoto K."/>
            <person name="Ichikawa N."/>
            <person name="Nakazawa H."/>
            <person name="Sekine M."/>
            <person name="Yamazaki S."/>
            <person name="Fujita N."/>
            <person name="Shimada K."/>
            <person name="Hanada S."/>
            <person name="Nagashima K.V.P."/>
        </authorList>
    </citation>
    <scope>NUCLEOTIDE SEQUENCE [LARGE SCALE GENOMIC DNA]</scope>
    <source>
        <strain evidence="7">NBRC 100245 / IL144</strain>
    </source>
</reference>
<feature type="binding site" evidence="5">
    <location>
        <position position="157"/>
    </location>
    <ligand>
        <name>adenosylcob(III)alamin</name>
        <dbReference type="ChEBI" id="CHEBI:18408"/>
    </ligand>
</feature>
<protein>
    <recommendedName>
        <fullName evidence="5">Ethanolamine ammonia-lyase small subunit</fullName>
        <shortName evidence="5">EAL small subunit</shortName>
        <ecNumber evidence="5">4.3.1.7</ecNumber>
    </recommendedName>
</protein>
<dbReference type="InterPro" id="IPR042255">
    <property type="entry name" value="EutC_N"/>
</dbReference>
<keyword evidence="4 5" id="KW-1283">Bacterial microcompartment</keyword>
<sequence>MNDAVTPEPWQALRRHTPARIGLGRAGVSLPTAAHLDFQRAHAEARDAVHRPFNADAVEAGITALGLPTLRLHSAAPDRASYLKRPDLGRRLDAASCSVLRELPAPEQPPDLALVVADGLSTLAAERHAAALVAALRATLRRGWRFAPVAVVEQARVAIGDEIGHALGARLVVVAIGERPGLSSPDSLGLYLTWAPRPGRTDAERNCISNVRPEGLPVEAAASRLAWLLDEARRRRLTGVELKDESEPPVPPLDLSASFLLGG</sequence>
<dbReference type="EC" id="4.3.1.7" evidence="5"/>
<evidence type="ECO:0000256" key="4">
    <source>
        <dbReference type="ARBA" id="ARBA00024446"/>
    </source>
</evidence>
<name>I0HXZ0_RUBGI</name>
<keyword evidence="2 5" id="KW-0456">Lyase</keyword>
<comment type="function">
    <text evidence="5">Catalyzes the deamination of various vicinal amino-alcohols to oxo compounds. Allows this organism to utilize ethanolamine as the sole source of nitrogen and carbon in the presence of external vitamin B12.</text>
</comment>
<dbReference type="GO" id="GO:0006520">
    <property type="term" value="P:amino acid metabolic process"/>
    <property type="evidence" value="ECO:0007669"/>
    <property type="project" value="InterPro"/>
</dbReference>
<proteinExistence type="inferred from homology"/>
<comment type="catalytic activity">
    <reaction evidence="5">
        <text>ethanolamine = acetaldehyde + NH4(+)</text>
        <dbReference type="Rhea" id="RHEA:15313"/>
        <dbReference type="ChEBI" id="CHEBI:15343"/>
        <dbReference type="ChEBI" id="CHEBI:28938"/>
        <dbReference type="ChEBI" id="CHEBI:57603"/>
        <dbReference type="EC" id="4.3.1.7"/>
    </reaction>
</comment>
<dbReference type="GO" id="GO:0046336">
    <property type="term" value="P:ethanolamine catabolic process"/>
    <property type="evidence" value="ECO:0007669"/>
    <property type="project" value="UniProtKB-UniRule"/>
</dbReference>
<feature type="binding site" evidence="5">
    <location>
        <position position="207"/>
    </location>
    <ligand>
        <name>adenosylcob(III)alamin</name>
        <dbReference type="ChEBI" id="CHEBI:18408"/>
    </ligand>
</feature>
<dbReference type="STRING" id="983917.RGE_45420"/>
<dbReference type="PIRSF" id="PIRSF018982">
    <property type="entry name" value="EutC"/>
    <property type="match status" value="1"/>
</dbReference>
<gene>
    <name evidence="5 6" type="primary">eutC</name>
    <name evidence="6" type="ordered locus">RGE_45420</name>
</gene>
<dbReference type="HAMAP" id="MF_00601">
    <property type="entry name" value="EutC"/>
    <property type="match status" value="1"/>
</dbReference>
<organism evidence="6 7">
    <name type="scientific">Rubrivivax gelatinosus (strain NBRC 100245 / IL144)</name>
    <dbReference type="NCBI Taxonomy" id="983917"/>
    <lineage>
        <taxon>Bacteria</taxon>
        <taxon>Pseudomonadati</taxon>
        <taxon>Pseudomonadota</taxon>
        <taxon>Betaproteobacteria</taxon>
        <taxon>Burkholderiales</taxon>
        <taxon>Sphaerotilaceae</taxon>
        <taxon>Rubrivivax</taxon>
    </lineage>
</organism>
<dbReference type="Gene3D" id="3.40.50.11240">
    <property type="entry name" value="Ethanolamine ammonia-lyase light chain (EutC)"/>
    <property type="match status" value="1"/>
</dbReference>
<dbReference type="InterPro" id="IPR009246">
    <property type="entry name" value="EutC"/>
</dbReference>
<comment type="cofactor">
    <cofactor evidence="5">
        <name>adenosylcob(III)alamin</name>
        <dbReference type="ChEBI" id="CHEBI:18408"/>
    </cofactor>
    <text evidence="5">Binds between the large and small subunits.</text>
</comment>
<dbReference type="AlphaFoldDB" id="I0HXZ0"/>
<dbReference type="EMBL" id="AP012320">
    <property type="protein sequence ID" value="BAL97877.1"/>
    <property type="molecule type" value="Genomic_DNA"/>
</dbReference>
<dbReference type="Gene3D" id="1.10.30.40">
    <property type="entry name" value="Ethanolamine ammonia-lyase light chain (EutC), N-terminal domain"/>
    <property type="match status" value="1"/>
</dbReference>
<evidence type="ECO:0000313" key="7">
    <source>
        <dbReference type="Proteomes" id="UP000007883"/>
    </source>
</evidence>
<dbReference type="GO" id="GO:0008851">
    <property type="term" value="F:ethanolamine ammonia-lyase activity"/>
    <property type="evidence" value="ECO:0007669"/>
    <property type="project" value="UniProtKB-UniRule"/>
</dbReference>
<accession>I0HXZ0</accession>
<dbReference type="InterPro" id="IPR042251">
    <property type="entry name" value="EutC_C"/>
</dbReference>
<dbReference type="eggNOG" id="COG4302">
    <property type="taxonomic scope" value="Bacteria"/>
</dbReference>
<dbReference type="GO" id="GO:0009350">
    <property type="term" value="C:ethanolamine ammonia-lyase complex"/>
    <property type="evidence" value="ECO:0007669"/>
    <property type="project" value="UniProtKB-UniRule"/>
</dbReference>
<comment type="subunit">
    <text evidence="5">The basic unit is a heterodimer which dimerizes to form tetramers. The heterotetramers trimerize; 6 large subunits form a core ring with 6 small subunits projecting outwards.</text>
</comment>
<dbReference type="Proteomes" id="UP000007883">
    <property type="component" value="Chromosome"/>
</dbReference>
<dbReference type="Pfam" id="PF05985">
    <property type="entry name" value="EutC"/>
    <property type="match status" value="1"/>
</dbReference>
<keyword evidence="1 5" id="KW-0846">Cobalamin</keyword>
<keyword evidence="3 5" id="KW-0170">Cobalt</keyword>
<comment type="subcellular location">
    <subcellularLocation>
        <location evidence="5">Bacterial microcompartment</location>
    </subcellularLocation>
</comment>
<dbReference type="HOGENOM" id="CLU_068224_1_0_4"/>
<dbReference type="UniPathway" id="UPA00560"/>
<dbReference type="GO" id="GO:0031419">
    <property type="term" value="F:cobalamin binding"/>
    <property type="evidence" value="ECO:0007669"/>
    <property type="project" value="UniProtKB-UniRule"/>
</dbReference>
<feature type="binding site" evidence="5">
    <location>
        <position position="178"/>
    </location>
    <ligand>
        <name>adenosylcob(III)alamin</name>
        <dbReference type="ChEBI" id="CHEBI:18408"/>
    </ligand>
</feature>
<dbReference type="GO" id="GO:0031471">
    <property type="term" value="C:ethanolamine degradation polyhedral organelle"/>
    <property type="evidence" value="ECO:0007669"/>
    <property type="project" value="UniProtKB-UniRule"/>
</dbReference>
<evidence type="ECO:0000256" key="1">
    <source>
        <dbReference type="ARBA" id="ARBA00022628"/>
    </source>
</evidence>
<dbReference type="PANTHER" id="PTHR39330:SF1">
    <property type="entry name" value="ETHANOLAMINE AMMONIA-LYASE SMALL SUBUNIT"/>
    <property type="match status" value="1"/>
</dbReference>
<dbReference type="PANTHER" id="PTHR39330">
    <property type="entry name" value="ETHANOLAMINE AMMONIA-LYASE LIGHT CHAIN"/>
    <property type="match status" value="1"/>
</dbReference>